<dbReference type="PANTHER" id="PTHR42796">
    <property type="entry name" value="FUMARYLACETOACETATE HYDROLASE DOMAIN-CONTAINING PROTEIN 2A-RELATED"/>
    <property type="match status" value="1"/>
</dbReference>
<reference evidence="4" key="2">
    <citation type="submission" date="2020-09" db="EMBL/GenBank/DDBJ databases">
        <authorList>
            <person name="Sun Q."/>
            <person name="Ohkuma M."/>
        </authorList>
    </citation>
    <scope>NUCLEOTIDE SEQUENCE</scope>
    <source>
        <strain evidence="4">JCM 17251</strain>
    </source>
</reference>
<protein>
    <recommendedName>
        <fullName evidence="3">Fumarylacetoacetase-like C-terminal domain-containing protein</fullName>
    </recommendedName>
</protein>
<dbReference type="RefSeq" id="WP_188858376.1">
    <property type="nucleotide sequence ID" value="NZ_BMOS01000023.1"/>
</dbReference>
<accession>A0A918D2Y4</accession>
<dbReference type="FunFam" id="3.90.850.10:FF:000002">
    <property type="entry name" value="2-hydroxyhepta-2,4-diene-1,7-dioate isomerase"/>
    <property type="match status" value="1"/>
</dbReference>
<comment type="similarity">
    <text evidence="1">Belongs to the FAH family.</text>
</comment>
<dbReference type="InterPro" id="IPR036663">
    <property type="entry name" value="Fumarylacetoacetase_C_sf"/>
</dbReference>
<evidence type="ECO:0000256" key="1">
    <source>
        <dbReference type="ARBA" id="ARBA00010211"/>
    </source>
</evidence>
<keyword evidence="2" id="KW-0479">Metal-binding</keyword>
<comment type="caution">
    <text evidence="4">The sequence shown here is derived from an EMBL/GenBank/DDBJ whole genome shotgun (WGS) entry which is preliminary data.</text>
</comment>
<dbReference type="PANTHER" id="PTHR42796:SF4">
    <property type="entry name" value="FUMARYLACETOACETATE HYDROLASE DOMAIN-CONTAINING PROTEIN 2A"/>
    <property type="match status" value="1"/>
</dbReference>
<feature type="domain" description="Fumarylacetoacetase-like C-terminal" evidence="3">
    <location>
        <begin position="86"/>
        <end position="291"/>
    </location>
</feature>
<evidence type="ECO:0000313" key="4">
    <source>
        <dbReference type="EMBL" id="GGN62375.1"/>
    </source>
</evidence>
<dbReference type="InterPro" id="IPR051121">
    <property type="entry name" value="FAH"/>
</dbReference>
<dbReference type="GO" id="GO:0046872">
    <property type="term" value="F:metal ion binding"/>
    <property type="evidence" value="ECO:0007669"/>
    <property type="project" value="UniProtKB-KW"/>
</dbReference>
<proteinExistence type="inferred from homology"/>
<sequence>MKLGHVIKNNKRLLSLKTEDGLYNLSEAATQNNLPLPQTIDELIRSGKEGEEQLSHVIAALEASKQSYSLHENDVSFDSVVLHPEKILCVGLNYIPHAEEADMAIPESPVLFSKFNNALTGHKQTIPLPRSAKKYDYEAELVIVIGKEARNVAEDEALSYVYGYSVGNDVSARDLQMKTGQWLLGKTLDGFAPIGPYLVTSDAIDPANLNIECKINGEVRQSSNTKHMIFNCATLISYISQYMTLKPGDVIFSGTPEGVILGYTPENQTWLQAGDEMEVTIENIGRLTNKLVENERREF</sequence>
<evidence type="ECO:0000256" key="2">
    <source>
        <dbReference type="ARBA" id="ARBA00022723"/>
    </source>
</evidence>
<dbReference type="GO" id="GO:0019752">
    <property type="term" value="P:carboxylic acid metabolic process"/>
    <property type="evidence" value="ECO:0007669"/>
    <property type="project" value="UniProtKB-ARBA"/>
</dbReference>
<dbReference type="AlphaFoldDB" id="A0A918D2Y4"/>
<dbReference type="EMBL" id="BMOS01000023">
    <property type="protein sequence ID" value="GGN62375.1"/>
    <property type="molecule type" value="Genomic_DNA"/>
</dbReference>
<keyword evidence="5" id="KW-1185">Reference proteome</keyword>
<dbReference type="Proteomes" id="UP000624041">
    <property type="component" value="Unassembled WGS sequence"/>
</dbReference>
<dbReference type="SUPFAM" id="SSF56529">
    <property type="entry name" value="FAH"/>
    <property type="match status" value="1"/>
</dbReference>
<reference evidence="4" key="1">
    <citation type="journal article" date="2014" name="Int. J. Syst. Evol. Microbiol.">
        <title>Complete genome sequence of Corynebacterium casei LMG S-19264T (=DSM 44701T), isolated from a smear-ripened cheese.</title>
        <authorList>
            <consortium name="US DOE Joint Genome Institute (JGI-PGF)"/>
            <person name="Walter F."/>
            <person name="Albersmeier A."/>
            <person name="Kalinowski J."/>
            <person name="Ruckert C."/>
        </authorList>
    </citation>
    <scope>NUCLEOTIDE SEQUENCE</scope>
    <source>
        <strain evidence="4">JCM 17251</strain>
    </source>
</reference>
<dbReference type="InterPro" id="IPR011234">
    <property type="entry name" value="Fumarylacetoacetase-like_C"/>
</dbReference>
<evidence type="ECO:0000259" key="3">
    <source>
        <dbReference type="Pfam" id="PF01557"/>
    </source>
</evidence>
<gene>
    <name evidence="4" type="ORF">GCM10007971_28220</name>
</gene>
<dbReference type="Gene3D" id="3.90.850.10">
    <property type="entry name" value="Fumarylacetoacetase-like, C-terminal domain"/>
    <property type="match status" value="1"/>
</dbReference>
<organism evidence="4 5">
    <name type="scientific">Oceanobacillus indicireducens</name>
    <dbReference type="NCBI Taxonomy" id="1004261"/>
    <lineage>
        <taxon>Bacteria</taxon>
        <taxon>Bacillati</taxon>
        <taxon>Bacillota</taxon>
        <taxon>Bacilli</taxon>
        <taxon>Bacillales</taxon>
        <taxon>Bacillaceae</taxon>
        <taxon>Oceanobacillus</taxon>
    </lineage>
</organism>
<name>A0A918D2Y4_9BACI</name>
<dbReference type="GO" id="GO:0016853">
    <property type="term" value="F:isomerase activity"/>
    <property type="evidence" value="ECO:0007669"/>
    <property type="project" value="UniProtKB-ARBA"/>
</dbReference>
<evidence type="ECO:0000313" key="5">
    <source>
        <dbReference type="Proteomes" id="UP000624041"/>
    </source>
</evidence>
<dbReference type="Pfam" id="PF01557">
    <property type="entry name" value="FAA_hydrolase"/>
    <property type="match status" value="1"/>
</dbReference>